<dbReference type="InParanoid" id="A0A2J6TCN0"/>
<evidence type="ECO:0000313" key="1">
    <source>
        <dbReference type="EMBL" id="PMD60776.1"/>
    </source>
</evidence>
<dbReference type="Proteomes" id="UP000235371">
    <property type="component" value="Unassembled WGS sequence"/>
</dbReference>
<sequence length="62" mass="7103">MLPSSQVEKNDRSLIFTGFVTSVPTTIYAEVGALWEISWIENMLDMNNAKEEMNYDIAKVNF</sequence>
<reference evidence="1 2" key="1">
    <citation type="submission" date="2016-04" db="EMBL/GenBank/DDBJ databases">
        <title>A degradative enzymes factory behind the ericoid mycorrhizal symbiosis.</title>
        <authorList>
            <consortium name="DOE Joint Genome Institute"/>
            <person name="Martino E."/>
            <person name="Morin E."/>
            <person name="Grelet G."/>
            <person name="Kuo A."/>
            <person name="Kohler A."/>
            <person name="Daghino S."/>
            <person name="Barry K."/>
            <person name="Choi C."/>
            <person name="Cichocki N."/>
            <person name="Clum A."/>
            <person name="Copeland A."/>
            <person name="Hainaut M."/>
            <person name="Haridas S."/>
            <person name="Labutti K."/>
            <person name="Lindquist E."/>
            <person name="Lipzen A."/>
            <person name="Khouja H.-R."/>
            <person name="Murat C."/>
            <person name="Ohm R."/>
            <person name="Olson A."/>
            <person name="Spatafora J."/>
            <person name="Veneault-Fourrey C."/>
            <person name="Henrissat B."/>
            <person name="Grigoriev I."/>
            <person name="Martin F."/>
            <person name="Perotto S."/>
        </authorList>
    </citation>
    <scope>NUCLEOTIDE SEQUENCE [LARGE SCALE GENOMIC DNA]</scope>
    <source>
        <strain evidence="1 2">E</strain>
    </source>
</reference>
<dbReference type="GeneID" id="36588215"/>
<dbReference type="EMBL" id="KZ613788">
    <property type="protein sequence ID" value="PMD60776.1"/>
    <property type="molecule type" value="Genomic_DNA"/>
</dbReference>
<evidence type="ECO:0000313" key="2">
    <source>
        <dbReference type="Proteomes" id="UP000235371"/>
    </source>
</evidence>
<gene>
    <name evidence="1" type="ORF">K444DRAFT_612456</name>
</gene>
<organism evidence="1 2">
    <name type="scientific">Hyaloscypha bicolor E</name>
    <dbReference type="NCBI Taxonomy" id="1095630"/>
    <lineage>
        <taxon>Eukaryota</taxon>
        <taxon>Fungi</taxon>
        <taxon>Dikarya</taxon>
        <taxon>Ascomycota</taxon>
        <taxon>Pezizomycotina</taxon>
        <taxon>Leotiomycetes</taxon>
        <taxon>Helotiales</taxon>
        <taxon>Hyaloscyphaceae</taxon>
        <taxon>Hyaloscypha</taxon>
        <taxon>Hyaloscypha bicolor</taxon>
    </lineage>
</organism>
<dbReference type="AlphaFoldDB" id="A0A2J6TCN0"/>
<dbReference type="RefSeq" id="XP_024737680.1">
    <property type="nucleotide sequence ID" value="XM_024880138.1"/>
</dbReference>
<proteinExistence type="predicted"/>
<keyword evidence="2" id="KW-1185">Reference proteome</keyword>
<accession>A0A2J6TCN0</accession>
<protein>
    <submittedName>
        <fullName evidence="1">Uncharacterized protein</fullName>
    </submittedName>
</protein>
<name>A0A2J6TCN0_9HELO</name>